<dbReference type="PANTHER" id="PTHR11106:SF27">
    <property type="entry name" value="MACRO DOMAIN-CONTAINING PROTEIN"/>
    <property type="match status" value="1"/>
</dbReference>
<dbReference type="EMBL" id="JBBNFM010000012">
    <property type="protein sequence ID" value="MEQ2454779.1"/>
    <property type="molecule type" value="Genomic_DNA"/>
</dbReference>
<sequence length="177" mass="19979">MIQVAQKDITKMNYIDAIVVAANKNLQTGTGLYKNIHRCAGERLLKECCLLGGCKEGEAKITGGYNLPCRYIIHTVAPVWIDGNYGEKELLERCYINSLKLALKYDIHSIAFSAIPTGRSTYPPSIAAEIAIKTVMDFIYKYPEKIDLIEWAISGERICRAYRKALKNVNYLYDGYI</sequence>
<dbReference type="PROSITE" id="PS51154">
    <property type="entry name" value="MACRO"/>
    <property type="match status" value="1"/>
</dbReference>
<evidence type="ECO:0000313" key="2">
    <source>
        <dbReference type="EMBL" id="MEQ2454779.1"/>
    </source>
</evidence>
<dbReference type="Pfam" id="PF01661">
    <property type="entry name" value="Macro"/>
    <property type="match status" value="1"/>
</dbReference>
<evidence type="ECO:0000313" key="3">
    <source>
        <dbReference type="Proteomes" id="UP001482186"/>
    </source>
</evidence>
<organism evidence="2 3">
    <name type="scientific">Coprococcus ammoniilyticus</name>
    <dbReference type="NCBI Taxonomy" id="2981785"/>
    <lineage>
        <taxon>Bacteria</taxon>
        <taxon>Bacillati</taxon>
        <taxon>Bacillota</taxon>
        <taxon>Clostridia</taxon>
        <taxon>Lachnospirales</taxon>
        <taxon>Lachnospiraceae</taxon>
        <taxon>Coprococcus</taxon>
    </lineage>
</organism>
<protein>
    <submittedName>
        <fullName evidence="2">Macro domain-containing protein</fullName>
    </submittedName>
</protein>
<dbReference type="Gene3D" id="3.40.220.10">
    <property type="entry name" value="Leucine Aminopeptidase, subunit E, domain 1"/>
    <property type="match status" value="1"/>
</dbReference>
<dbReference type="SUPFAM" id="SSF52949">
    <property type="entry name" value="Macro domain-like"/>
    <property type="match status" value="1"/>
</dbReference>
<dbReference type="InterPro" id="IPR043472">
    <property type="entry name" value="Macro_dom-like"/>
</dbReference>
<proteinExistence type="predicted"/>
<dbReference type="RefSeq" id="WP_242996130.1">
    <property type="nucleotide sequence ID" value="NZ_JBBNFM010000012.1"/>
</dbReference>
<name>A0ABV1EL03_9FIRM</name>
<dbReference type="Proteomes" id="UP001482186">
    <property type="component" value="Unassembled WGS sequence"/>
</dbReference>
<accession>A0ABV1EL03</accession>
<dbReference type="SMART" id="SM00506">
    <property type="entry name" value="A1pp"/>
    <property type="match status" value="1"/>
</dbReference>
<comment type="caution">
    <text evidence="2">The sequence shown here is derived from an EMBL/GenBank/DDBJ whole genome shotgun (WGS) entry which is preliminary data.</text>
</comment>
<reference evidence="2 3" key="1">
    <citation type="submission" date="2024-04" db="EMBL/GenBank/DDBJ databases">
        <title>Human intestinal bacterial collection.</title>
        <authorList>
            <person name="Pauvert C."/>
            <person name="Hitch T.C.A."/>
            <person name="Clavel T."/>
        </authorList>
    </citation>
    <scope>NUCLEOTIDE SEQUENCE [LARGE SCALE GENOMIC DNA]</scope>
    <source>
        <strain evidence="2 3">CLA-AA-H141</strain>
    </source>
</reference>
<evidence type="ECO:0000259" key="1">
    <source>
        <dbReference type="PROSITE" id="PS51154"/>
    </source>
</evidence>
<keyword evidence="3" id="KW-1185">Reference proteome</keyword>
<dbReference type="PANTHER" id="PTHR11106">
    <property type="entry name" value="GANGLIOSIDE INDUCED DIFFERENTIATION ASSOCIATED PROTEIN 2-RELATED"/>
    <property type="match status" value="1"/>
</dbReference>
<dbReference type="InterPro" id="IPR002589">
    <property type="entry name" value="Macro_dom"/>
</dbReference>
<gene>
    <name evidence="2" type="ORF">AAAT04_12105</name>
</gene>
<feature type="domain" description="Macro" evidence="1">
    <location>
        <begin position="1"/>
        <end position="170"/>
    </location>
</feature>